<dbReference type="SUPFAM" id="SSF51905">
    <property type="entry name" value="FAD/NAD(P)-binding domain"/>
    <property type="match status" value="1"/>
</dbReference>
<evidence type="ECO:0000313" key="6">
    <source>
        <dbReference type="EMBL" id="KAF7490224.1"/>
    </source>
</evidence>
<dbReference type="EnsemblMetazoa" id="SSS_2739s_mrna">
    <property type="protein sequence ID" value="KAF7490224.1"/>
    <property type="gene ID" value="SSS_2739"/>
</dbReference>
<organism evidence="6">
    <name type="scientific">Sarcoptes scabiei</name>
    <name type="common">Itch mite</name>
    <name type="synonym">Acarus scabiei</name>
    <dbReference type="NCBI Taxonomy" id="52283"/>
    <lineage>
        <taxon>Eukaryota</taxon>
        <taxon>Metazoa</taxon>
        <taxon>Ecdysozoa</taxon>
        <taxon>Arthropoda</taxon>
        <taxon>Chelicerata</taxon>
        <taxon>Arachnida</taxon>
        <taxon>Acari</taxon>
        <taxon>Acariformes</taxon>
        <taxon>Sarcoptiformes</taxon>
        <taxon>Astigmata</taxon>
        <taxon>Psoroptidia</taxon>
        <taxon>Sarcoptoidea</taxon>
        <taxon>Sarcoptidae</taxon>
        <taxon>Sarcoptinae</taxon>
        <taxon>Sarcoptes</taxon>
    </lineage>
</organism>
<comment type="similarity">
    <text evidence="2">Belongs to the flavin monoamine oxidase family.</text>
</comment>
<gene>
    <name evidence="6" type="ORF">SSS_2739</name>
</gene>
<dbReference type="Gene3D" id="3.50.50.60">
    <property type="entry name" value="FAD/NAD(P)-binding domain"/>
    <property type="match status" value="2"/>
</dbReference>
<reference evidence="8" key="1">
    <citation type="journal article" date="2020" name="PLoS Negl. Trop. Dis.">
        <title>High-quality nuclear genome for Sarcoptes scabiei-A critical resource for a neglected parasite.</title>
        <authorList>
            <person name="Korhonen P.K."/>
            <person name="Gasser R.B."/>
            <person name="Ma G."/>
            <person name="Wang T."/>
            <person name="Stroehlein A.J."/>
            <person name="Young N.D."/>
            <person name="Ang C.S."/>
            <person name="Fernando D.D."/>
            <person name="Lu H.C."/>
            <person name="Taylor S."/>
            <person name="Reynolds S.L."/>
            <person name="Mofiz E."/>
            <person name="Najaraj S.H."/>
            <person name="Gowda H."/>
            <person name="Madugundu A."/>
            <person name="Renuse S."/>
            <person name="Holt D."/>
            <person name="Pandey A."/>
            <person name="Papenfuss A.T."/>
            <person name="Fischer K."/>
        </authorList>
    </citation>
    <scope>NUCLEOTIDE SEQUENCE [LARGE SCALE GENOMIC DNA]</scope>
</reference>
<dbReference type="InterPro" id="IPR002937">
    <property type="entry name" value="Amino_oxidase"/>
</dbReference>
<dbReference type="InterPro" id="IPR050281">
    <property type="entry name" value="Flavin_monoamine_oxidase"/>
</dbReference>
<evidence type="ECO:0000313" key="7">
    <source>
        <dbReference type="EnsemblMetazoa" id="KAF7490224.1"/>
    </source>
</evidence>
<reference evidence="7" key="3">
    <citation type="submission" date="2022-06" db="UniProtKB">
        <authorList>
            <consortium name="EnsemblMetazoa"/>
        </authorList>
    </citation>
    <scope>IDENTIFICATION</scope>
</reference>
<proteinExistence type="inferred from homology"/>
<dbReference type="GO" id="GO:0050660">
    <property type="term" value="F:flavin adenine dinucleotide binding"/>
    <property type="evidence" value="ECO:0007669"/>
    <property type="project" value="TreeGrafter"/>
</dbReference>
<dbReference type="GO" id="GO:0008168">
    <property type="term" value="F:methyltransferase activity"/>
    <property type="evidence" value="ECO:0007669"/>
    <property type="project" value="UniProtKB-KW"/>
</dbReference>
<dbReference type="GO" id="GO:0032259">
    <property type="term" value="P:methylation"/>
    <property type="evidence" value="ECO:0007669"/>
    <property type="project" value="UniProtKB-KW"/>
</dbReference>
<evidence type="ECO:0000256" key="2">
    <source>
        <dbReference type="ARBA" id="ARBA00005995"/>
    </source>
</evidence>
<dbReference type="Gene3D" id="3.90.660.10">
    <property type="match status" value="1"/>
</dbReference>
<dbReference type="SUPFAM" id="SSF54373">
    <property type="entry name" value="FAD-linked reductases, C-terminal domain"/>
    <property type="match status" value="1"/>
</dbReference>
<dbReference type="Pfam" id="PF01593">
    <property type="entry name" value="Amino_oxidase"/>
    <property type="match status" value="1"/>
</dbReference>
<dbReference type="InterPro" id="IPR007526">
    <property type="entry name" value="SWIRM"/>
</dbReference>
<evidence type="ECO:0000256" key="1">
    <source>
        <dbReference type="ARBA" id="ARBA00004123"/>
    </source>
</evidence>
<feature type="compositionally biased region" description="Low complexity" evidence="4">
    <location>
        <begin position="46"/>
        <end position="65"/>
    </location>
</feature>
<reference evidence="6" key="2">
    <citation type="submission" date="2020-01" db="EMBL/GenBank/DDBJ databases">
        <authorList>
            <person name="Korhonen P.K.K."/>
            <person name="Guangxu M.G."/>
            <person name="Wang T.W."/>
            <person name="Stroehlein A.J.S."/>
            <person name="Young N.D."/>
            <person name="Ang C.-S.A."/>
            <person name="Fernando D.W.F."/>
            <person name="Lu H.L."/>
            <person name="Taylor S.T."/>
            <person name="Ehtesham M.E.M."/>
            <person name="Najaraj S.H.N."/>
            <person name="Harsha G.H.G."/>
            <person name="Madugundu A.M."/>
            <person name="Renuse S.R."/>
            <person name="Holt D.H."/>
            <person name="Pandey A.P."/>
            <person name="Papenfuss A.P."/>
            <person name="Gasser R.B.G."/>
            <person name="Fischer K.F."/>
        </authorList>
    </citation>
    <scope>NUCLEOTIDE SEQUENCE</scope>
    <source>
        <strain evidence="6">SSS_KF_BRIS2020</strain>
    </source>
</reference>
<feature type="domain" description="SWIRM" evidence="5">
    <location>
        <begin position="104"/>
        <end position="207"/>
    </location>
</feature>
<dbReference type="GO" id="GO:0005634">
    <property type="term" value="C:nucleus"/>
    <property type="evidence" value="ECO:0007669"/>
    <property type="project" value="UniProtKB-SubCell"/>
</dbReference>
<dbReference type="Gene3D" id="1.10.10.10">
    <property type="entry name" value="Winged helix-like DNA-binding domain superfamily/Winged helix DNA-binding domain"/>
    <property type="match status" value="1"/>
</dbReference>
<protein>
    <submittedName>
        <fullName evidence="6">Lysine-specific histone demethylase 1A</fullName>
    </submittedName>
</protein>
<evidence type="ECO:0000256" key="4">
    <source>
        <dbReference type="SAM" id="MobiDB-lite"/>
    </source>
</evidence>
<comment type="subcellular location">
    <subcellularLocation>
        <location evidence="1">Nucleus</location>
    </subcellularLocation>
</comment>
<dbReference type="PANTHER" id="PTHR10742:SF386">
    <property type="entry name" value="LYSINE-SPECIFIC HISTONE DEMETHYLASE 1A"/>
    <property type="match status" value="1"/>
</dbReference>
<name>A0A834R3L7_SARSC</name>
<dbReference type="OrthoDB" id="9982100at2759"/>
<keyword evidence="6" id="KW-0808">Transferase</keyword>
<dbReference type="GO" id="GO:0140682">
    <property type="term" value="F:FAD-dependent H3K4me/H3K4me3 demethylase activity"/>
    <property type="evidence" value="ECO:0007669"/>
    <property type="project" value="UniProtKB-ARBA"/>
</dbReference>
<evidence type="ECO:0000259" key="5">
    <source>
        <dbReference type="PROSITE" id="PS50934"/>
    </source>
</evidence>
<evidence type="ECO:0000256" key="3">
    <source>
        <dbReference type="ARBA" id="ARBA00023002"/>
    </source>
</evidence>
<keyword evidence="8" id="KW-1185">Reference proteome</keyword>
<dbReference type="PROSITE" id="PS50934">
    <property type="entry name" value="SWIRM"/>
    <property type="match status" value="1"/>
</dbReference>
<dbReference type="Pfam" id="PF04433">
    <property type="entry name" value="SWIRM"/>
    <property type="match status" value="1"/>
</dbReference>
<dbReference type="PANTHER" id="PTHR10742">
    <property type="entry name" value="FLAVIN MONOAMINE OXIDASE"/>
    <property type="match status" value="1"/>
</dbReference>
<dbReference type="InterPro" id="IPR036388">
    <property type="entry name" value="WH-like_DNA-bd_sf"/>
</dbReference>
<accession>A0A834R3L7</accession>
<dbReference type="SUPFAM" id="SSF46689">
    <property type="entry name" value="Homeodomain-like"/>
    <property type="match status" value="1"/>
</dbReference>
<evidence type="ECO:0000313" key="8">
    <source>
        <dbReference type="Proteomes" id="UP000070412"/>
    </source>
</evidence>
<keyword evidence="3" id="KW-0560">Oxidoreductase</keyword>
<dbReference type="EMBL" id="WVUK01000062">
    <property type="protein sequence ID" value="KAF7490224.1"/>
    <property type="molecule type" value="Genomic_DNA"/>
</dbReference>
<dbReference type="Proteomes" id="UP000070412">
    <property type="component" value="Unassembled WGS sequence"/>
</dbReference>
<dbReference type="InterPro" id="IPR036188">
    <property type="entry name" value="FAD/NAD-bd_sf"/>
</dbReference>
<dbReference type="InterPro" id="IPR009057">
    <property type="entry name" value="Homeodomain-like_sf"/>
</dbReference>
<feature type="region of interest" description="Disordered" evidence="4">
    <location>
        <begin position="46"/>
        <end position="93"/>
    </location>
</feature>
<dbReference type="GO" id="GO:0003682">
    <property type="term" value="F:chromatin binding"/>
    <property type="evidence" value="ECO:0007669"/>
    <property type="project" value="TreeGrafter"/>
</dbReference>
<dbReference type="AlphaFoldDB" id="A0A834R3L7"/>
<sequence>MNSCSVCQFFFLIHHSNFSYGIVFRGLGFWIDLIIMDKKRIKSSSQNVAKKSSAQSSSSSSSSTSLRNNVSEKFNTKSKKPKSFIRDLDDDDDYQKFDGQQSDDLIPNRTDEFSIKAAVKESRLKYKKMSSLETKFFKDCNPEVYLEIRNLILCHWYNRPSIGITIDLIKNRFKIKSKNLELAENIIKFLERNCLINFGIFKINDSQRYLNASNKKKKIIIIGSGASGLAAARQLVHFGFDVLILEASKRIGGRCYSYYKNEIFFDAGNVFVSGCKSNPIRTVLKQLGLNAKRIHSRHKLYMNGEKVEKKKDLVLHNVFLQFLQFLYDLALNEEIVEINKQQLSPENIFDSFIYFLEVSTMHRTMEHFKKLLHLEENFNINLIELSNRYESFLKSLEFYHAVNPVASRTWPTNQKKSLKKSNPQNIDNDFDRNLTINDHFIDDNNSTFNLSSIIESHLAFLDCLSEKTRLELISSKIKKMNQSSEFNVCTEFFSVEDRRIFEWYFASLEYFLGAPMSDYSLKFFADDDFPHCDQQYFIPDGYMNLMQSLYSSNDSTLKILKKTQAKRVVLKETEIEVIALKSETNETISLKCDAVICTVPLGVLKKSIDTKVTENDFSNKLIFEPPLPRRKRSAIRRLGFGTINKVIIGFDKNFWGDQDNFFGNVGLSRESRGEFPLSFFYDPSMFENRSEYQQQNLDRSSNKSKKRRKLIDENQMCSVSSIICGNCVESMKITDDNLIISKCYNGLKEIFENVPPIAAVSVTHWEREPFYMGTHSYPSIKSNFGDHDILAEPVSYSPDHLPRLFFAGEHTSKDSPATVHGAFLSGLRAATQVANRFDSLKFV</sequence>
<keyword evidence="6" id="KW-0489">Methyltransferase</keyword>